<protein>
    <submittedName>
        <fullName evidence="2">Glycosyltransferase</fullName>
    </submittedName>
</protein>
<dbReference type="AlphaFoldDB" id="A0A964BWU5"/>
<reference evidence="2" key="1">
    <citation type="journal article" date="2021" name="Antonie Van Leeuwenhoek">
        <title>Draft genome and description of Waterburya agarophytonicola gen. nov. sp. nov. (Pleurocapsales, Cyanobacteria): a seaweed symbiont.</title>
        <authorList>
            <person name="Bonthond G."/>
            <person name="Shalygin S."/>
            <person name="Bayer T."/>
            <person name="Weinberger F."/>
        </authorList>
    </citation>
    <scope>NUCLEOTIDE SEQUENCE</scope>
    <source>
        <strain evidence="2">KI4</strain>
    </source>
</reference>
<dbReference type="PANTHER" id="PTHR48090:SF6">
    <property type="entry name" value="SLR5056 PROTEIN"/>
    <property type="match status" value="1"/>
</dbReference>
<evidence type="ECO:0000313" key="3">
    <source>
        <dbReference type="Proteomes" id="UP000729733"/>
    </source>
</evidence>
<feature type="transmembrane region" description="Helical" evidence="1">
    <location>
        <begin position="292"/>
        <end position="314"/>
    </location>
</feature>
<keyword evidence="3" id="KW-1185">Reference proteome</keyword>
<keyword evidence="1" id="KW-0812">Transmembrane</keyword>
<dbReference type="Gene3D" id="3.90.550.10">
    <property type="entry name" value="Spore Coat Polysaccharide Biosynthesis Protein SpsA, Chain A"/>
    <property type="match status" value="1"/>
</dbReference>
<feature type="transmembrane region" description="Helical" evidence="1">
    <location>
        <begin position="365"/>
        <end position="384"/>
    </location>
</feature>
<dbReference type="InterPro" id="IPR050256">
    <property type="entry name" value="Glycosyltransferase_2"/>
</dbReference>
<dbReference type="SUPFAM" id="SSF53448">
    <property type="entry name" value="Nucleotide-diphospho-sugar transferases"/>
    <property type="match status" value="1"/>
</dbReference>
<proteinExistence type="predicted"/>
<dbReference type="Pfam" id="PF13641">
    <property type="entry name" value="Glyco_tranf_2_3"/>
    <property type="match status" value="1"/>
</dbReference>
<keyword evidence="1" id="KW-1133">Transmembrane helix</keyword>
<dbReference type="CDD" id="cd06438">
    <property type="entry name" value="EpsO_like"/>
    <property type="match status" value="1"/>
</dbReference>
<sequence>MNLLNIANVILVVVGITLIVPCSIFFIECLAAFTAGKSNLNLEDVARPKTTVLIPAHNEAEQIVEVLEILQQQITEQDRVIVIADNCHDKTAELARGTGVTVFERENKSDRGKGYALDYAMERIKDNPPEVLVILDGDCIIAPNTIKNITCKAIATGRPVQSTYLMEQPENTSLKDNISTFSLKVKNLVRLLGLNRLGWHCLLTGSGMAFPWPLISSISLAGSKTTDDMQLTVDLALAGSTPVFCENALVMGRLMKDEAATSQRSRWEHGHLEMILVEVPRLLKAFVKTGNFAALGLALDIFIPPLSLLVMAWMGTAMLTWLAVIFGGISLLPAILVSIAGAFLIAGVLLAWVRFGRSDLPLKNLIAIPFYILSKIPIYLKFLVKPQSRWLKTERDLPEN</sequence>
<organism evidence="2 3">
    <name type="scientific">Waterburya agarophytonicola KI4</name>
    <dbReference type="NCBI Taxonomy" id="2874699"/>
    <lineage>
        <taxon>Bacteria</taxon>
        <taxon>Bacillati</taxon>
        <taxon>Cyanobacteriota</taxon>
        <taxon>Cyanophyceae</taxon>
        <taxon>Pleurocapsales</taxon>
        <taxon>Hyellaceae</taxon>
        <taxon>Waterburya</taxon>
        <taxon>Waterburya agarophytonicola</taxon>
    </lineage>
</organism>
<comment type="caution">
    <text evidence="2">The sequence shown here is derived from an EMBL/GenBank/DDBJ whole genome shotgun (WGS) entry which is preliminary data.</text>
</comment>
<accession>A0A964BWU5</accession>
<feature type="transmembrane region" description="Helical" evidence="1">
    <location>
        <begin position="320"/>
        <end position="353"/>
    </location>
</feature>
<evidence type="ECO:0000256" key="1">
    <source>
        <dbReference type="SAM" id="Phobius"/>
    </source>
</evidence>
<gene>
    <name evidence="2" type="ORF">I4641_19540</name>
</gene>
<dbReference type="RefSeq" id="WP_229642263.1">
    <property type="nucleotide sequence ID" value="NZ_JADWDC010000070.1"/>
</dbReference>
<feature type="transmembrane region" description="Helical" evidence="1">
    <location>
        <begin position="6"/>
        <end position="33"/>
    </location>
</feature>
<evidence type="ECO:0000313" key="2">
    <source>
        <dbReference type="EMBL" id="MCC0179162.1"/>
    </source>
</evidence>
<name>A0A964BWU5_9CYAN</name>
<dbReference type="PANTHER" id="PTHR48090">
    <property type="entry name" value="UNDECAPRENYL-PHOSPHATE 4-DEOXY-4-FORMAMIDO-L-ARABINOSE TRANSFERASE-RELATED"/>
    <property type="match status" value="1"/>
</dbReference>
<dbReference type="Proteomes" id="UP000729733">
    <property type="component" value="Unassembled WGS sequence"/>
</dbReference>
<dbReference type="EMBL" id="JADWDC010000070">
    <property type="protein sequence ID" value="MCC0179162.1"/>
    <property type="molecule type" value="Genomic_DNA"/>
</dbReference>
<keyword evidence="1" id="KW-0472">Membrane</keyword>
<dbReference type="InterPro" id="IPR029044">
    <property type="entry name" value="Nucleotide-diphossugar_trans"/>
</dbReference>